<gene>
    <name evidence="4" type="ORF">GGQ72_003033</name>
</gene>
<keyword evidence="5" id="KW-1185">Reference proteome</keyword>
<keyword evidence="1 4" id="KW-0808">Transferase</keyword>
<protein>
    <submittedName>
        <fullName evidence="4">Glycosyltransferase involved in cell wall biosynthesis</fullName>
    </submittedName>
</protein>
<dbReference type="GO" id="GO:0016757">
    <property type="term" value="F:glycosyltransferase activity"/>
    <property type="evidence" value="ECO:0007669"/>
    <property type="project" value="InterPro"/>
</dbReference>
<dbReference type="Pfam" id="PF00534">
    <property type="entry name" value="Glycos_transf_1"/>
    <property type="match status" value="1"/>
</dbReference>
<feature type="domain" description="Glycosyl transferase family 1" evidence="2">
    <location>
        <begin position="242"/>
        <end position="338"/>
    </location>
</feature>
<name>A0A7W6LK02_9HYPH</name>
<accession>A0A7W6LK02</accession>
<dbReference type="EMBL" id="JACIEC010000003">
    <property type="protein sequence ID" value="MBB4144476.1"/>
    <property type="molecule type" value="Genomic_DNA"/>
</dbReference>
<evidence type="ECO:0000313" key="4">
    <source>
        <dbReference type="EMBL" id="MBB4144476.1"/>
    </source>
</evidence>
<dbReference type="InterPro" id="IPR001296">
    <property type="entry name" value="Glyco_trans_1"/>
</dbReference>
<feature type="domain" description="Glycosyltransferase subfamily 4-like N-terminal" evidence="3">
    <location>
        <begin position="19"/>
        <end position="183"/>
    </location>
</feature>
<proteinExistence type="predicted"/>
<reference evidence="4 5" key="1">
    <citation type="submission" date="2020-08" db="EMBL/GenBank/DDBJ databases">
        <title>Genomic Encyclopedia of Type Strains, Phase IV (KMG-IV): sequencing the most valuable type-strain genomes for metagenomic binning, comparative biology and taxonomic classification.</title>
        <authorList>
            <person name="Goeker M."/>
        </authorList>
    </citation>
    <scope>NUCLEOTIDE SEQUENCE [LARGE SCALE GENOMIC DNA]</scope>
    <source>
        <strain evidence="4 5">DSM 29514</strain>
    </source>
</reference>
<dbReference type="PANTHER" id="PTHR46401:SF2">
    <property type="entry name" value="GLYCOSYLTRANSFERASE WBBK-RELATED"/>
    <property type="match status" value="1"/>
</dbReference>
<dbReference type="SUPFAM" id="SSF53756">
    <property type="entry name" value="UDP-Glycosyltransferase/glycogen phosphorylase"/>
    <property type="match status" value="1"/>
</dbReference>
<evidence type="ECO:0000313" key="5">
    <source>
        <dbReference type="Proteomes" id="UP000519897"/>
    </source>
</evidence>
<evidence type="ECO:0000256" key="1">
    <source>
        <dbReference type="ARBA" id="ARBA00022679"/>
    </source>
</evidence>
<dbReference type="InterPro" id="IPR028098">
    <property type="entry name" value="Glyco_trans_4-like_N"/>
</dbReference>
<dbReference type="RefSeq" id="WP_246251388.1">
    <property type="nucleotide sequence ID" value="NZ_CP049249.1"/>
</dbReference>
<evidence type="ECO:0000259" key="3">
    <source>
        <dbReference type="Pfam" id="PF13439"/>
    </source>
</evidence>
<comment type="caution">
    <text evidence="4">The sequence shown here is derived from an EMBL/GenBank/DDBJ whole genome shotgun (WGS) entry which is preliminary data.</text>
</comment>
<dbReference type="Gene3D" id="3.40.50.2000">
    <property type="entry name" value="Glycogen Phosphorylase B"/>
    <property type="match status" value="2"/>
</dbReference>
<evidence type="ECO:0000259" key="2">
    <source>
        <dbReference type="Pfam" id="PF00534"/>
    </source>
</evidence>
<dbReference type="AlphaFoldDB" id="A0A7W6LK02"/>
<dbReference type="Pfam" id="PF13439">
    <property type="entry name" value="Glyco_transf_4"/>
    <property type="match status" value="1"/>
</dbReference>
<dbReference type="CDD" id="cd03801">
    <property type="entry name" value="GT4_PimA-like"/>
    <property type="match status" value="1"/>
</dbReference>
<dbReference type="Proteomes" id="UP000519897">
    <property type="component" value="Unassembled WGS sequence"/>
</dbReference>
<organism evidence="4 5">
    <name type="scientific">Rhizobium rhizoryzae</name>
    <dbReference type="NCBI Taxonomy" id="451876"/>
    <lineage>
        <taxon>Bacteria</taxon>
        <taxon>Pseudomonadati</taxon>
        <taxon>Pseudomonadota</taxon>
        <taxon>Alphaproteobacteria</taxon>
        <taxon>Hyphomicrobiales</taxon>
        <taxon>Rhizobiaceae</taxon>
        <taxon>Rhizobium/Agrobacterium group</taxon>
        <taxon>Rhizobium</taxon>
    </lineage>
</organism>
<dbReference type="PANTHER" id="PTHR46401">
    <property type="entry name" value="GLYCOSYLTRANSFERASE WBBK-RELATED"/>
    <property type="match status" value="1"/>
</dbReference>
<sequence length="370" mass="40502">MMMPKRPSPIRILMTIDAVGGVWRYAMDLAASLRPQGYEFLFVGLGPQPSVHQEKEASELGRLHWLQAPLDWMVKSEDDLSLVGPAIANLAHAEAVDLLHLNLPSQAAAIETKLPVIVMSHSCVVTWFAGVRCEAVPLDWQWHHKINRCGLMRADVALAPSRSHARMLENAYGAMDRLHVVYNASRSQETSQIKDRIVCAAARWWDDGKNGQTLDEAAALTAWPIMIAGPNTGPDGQTLPIRHAQHLGALSNAQVMALMGRSSIFASPSLYEPFGLAALEAARAHNALVLADIPTYRELWSEAALFADPGAPEAWAAGINRLCEDNDLRTQLADKAAERAKRFDLSSQAEAMAGFYTSLLRQKSELSAAE</sequence>